<dbReference type="Proteomes" id="UP001153269">
    <property type="component" value="Unassembled WGS sequence"/>
</dbReference>
<name>A0A9N7V607_PLEPL</name>
<keyword evidence="7" id="KW-1185">Reference proteome</keyword>
<dbReference type="PROSITE" id="PS51842">
    <property type="entry name" value="IF_ROD_2"/>
    <property type="match status" value="1"/>
</dbReference>
<sequence>MTSALVGKSSIYSSRSISGSRSISSSSSRSISGSRTISGSRSISGSSAMSLSGGMQMLGGRQTRMSTGSAILGSTPSVYGGAGGYGTRISQSAFSFDSGLVCGNEYAVIGNEKVTMQNLNDRLASYLVKVKSLEAANGKLEMQIREFCEKRTSVSRDLDGYFATIADLQAQVQRRRLENQNVMLQIDNARLAAEDFKMKYEMELNLRTMVEADLSRFRGIRDSVTLNISDLEMQIEGLREELVYMKSSHKEELLLLRAQQSGKVNVEVDSSESVDLMKTLEELREYYETVVLKNKQEVEKWYQEKMSGLEVVLVSTSTEVKTYYTQLSELKRTYQGLEITRQSVITEFQCLQQSLEEANTRYSLQLSQLQMTINALEEELQRLIVSIEQQQTEYTLLLDIKMRLEREIAEYRRLLEGEVQEKRSVIISKVIEVEEHKPHIERRVKTIVEEIVDGKVVSSSVDTQVEEIQ</sequence>
<proteinExistence type="predicted"/>
<dbReference type="Gene3D" id="1.20.5.170">
    <property type="match status" value="1"/>
</dbReference>
<dbReference type="Pfam" id="PF00038">
    <property type="entry name" value="Filament"/>
    <property type="match status" value="1"/>
</dbReference>
<protein>
    <recommendedName>
        <fullName evidence="5">IF rod domain-containing protein</fullName>
    </recommendedName>
</protein>
<dbReference type="Gene3D" id="1.20.5.1160">
    <property type="entry name" value="Vasodilator-stimulated phosphoprotein"/>
    <property type="match status" value="1"/>
</dbReference>
<reference evidence="6" key="1">
    <citation type="submission" date="2020-03" db="EMBL/GenBank/DDBJ databases">
        <authorList>
            <person name="Weist P."/>
        </authorList>
    </citation>
    <scope>NUCLEOTIDE SEQUENCE</scope>
</reference>
<keyword evidence="2 3" id="KW-0175">Coiled coil</keyword>
<feature type="domain" description="IF rod" evidence="5">
    <location>
        <begin position="112"/>
        <end position="422"/>
    </location>
</feature>
<feature type="coiled-coil region" evidence="3">
    <location>
        <begin position="116"/>
        <end position="150"/>
    </location>
</feature>
<dbReference type="GO" id="GO:0005882">
    <property type="term" value="C:intermediate filament"/>
    <property type="evidence" value="ECO:0007669"/>
    <property type="project" value="UniProtKB-KW"/>
</dbReference>
<organism evidence="6 7">
    <name type="scientific">Pleuronectes platessa</name>
    <name type="common">European plaice</name>
    <dbReference type="NCBI Taxonomy" id="8262"/>
    <lineage>
        <taxon>Eukaryota</taxon>
        <taxon>Metazoa</taxon>
        <taxon>Chordata</taxon>
        <taxon>Craniata</taxon>
        <taxon>Vertebrata</taxon>
        <taxon>Euteleostomi</taxon>
        <taxon>Actinopterygii</taxon>
        <taxon>Neopterygii</taxon>
        <taxon>Teleostei</taxon>
        <taxon>Neoteleostei</taxon>
        <taxon>Acanthomorphata</taxon>
        <taxon>Carangaria</taxon>
        <taxon>Pleuronectiformes</taxon>
        <taxon>Pleuronectoidei</taxon>
        <taxon>Pleuronectidae</taxon>
        <taxon>Pleuronectes</taxon>
    </lineage>
</organism>
<dbReference type="PANTHER" id="PTHR23239:SF180">
    <property type="entry name" value="KERATIN, TYPE I CYTOSKELETAL 17"/>
    <property type="match status" value="1"/>
</dbReference>
<dbReference type="PRINTS" id="PR01248">
    <property type="entry name" value="TYPE1KERATIN"/>
</dbReference>
<dbReference type="SUPFAM" id="SSF64593">
    <property type="entry name" value="Intermediate filament protein, coiled coil region"/>
    <property type="match status" value="2"/>
</dbReference>
<comment type="caution">
    <text evidence="6">The sequence shown here is derived from an EMBL/GenBank/DDBJ whole genome shotgun (WGS) entry which is preliminary data.</text>
</comment>
<evidence type="ECO:0000313" key="6">
    <source>
        <dbReference type="EMBL" id="CAB1442740.1"/>
    </source>
</evidence>
<dbReference type="GO" id="GO:0005198">
    <property type="term" value="F:structural molecule activity"/>
    <property type="evidence" value="ECO:0007669"/>
    <property type="project" value="InterPro"/>
</dbReference>
<dbReference type="InterPro" id="IPR002957">
    <property type="entry name" value="Keratin_I"/>
</dbReference>
<evidence type="ECO:0000256" key="4">
    <source>
        <dbReference type="SAM" id="MobiDB-lite"/>
    </source>
</evidence>
<dbReference type="PANTHER" id="PTHR23239">
    <property type="entry name" value="INTERMEDIATE FILAMENT"/>
    <property type="match status" value="1"/>
</dbReference>
<dbReference type="EMBL" id="CADEAL010002913">
    <property type="protein sequence ID" value="CAB1442740.1"/>
    <property type="molecule type" value="Genomic_DNA"/>
</dbReference>
<feature type="coiled-coil region" evidence="3">
    <location>
        <begin position="359"/>
        <end position="421"/>
    </location>
</feature>
<feature type="region of interest" description="Disordered" evidence="4">
    <location>
        <begin position="16"/>
        <end position="48"/>
    </location>
</feature>
<dbReference type="Gene3D" id="1.20.5.500">
    <property type="entry name" value="Single helix bin"/>
    <property type="match status" value="1"/>
</dbReference>
<evidence type="ECO:0000256" key="3">
    <source>
        <dbReference type="SAM" id="Coils"/>
    </source>
</evidence>
<dbReference type="AlphaFoldDB" id="A0A9N7V607"/>
<evidence type="ECO:0000313" key="7">
    <source>
        <dbReference type="Proteomes" id="UP001153269"/>
    </source>
</evidence>
<keyword evidence="1" id="KW-0403">Intermediate filament</keyword>
<evidence type="ECO:0000256" key="2">
    <source>
        <dbReference type="ARBA" id="ARBA00023054"/>
    </source>
</evidence>
<gene>
    <name evidence="6" type="ORF">PLEPLA_LOCUS30459</name>
</gene>
<evidence type="ECO:0000256" key="1">
    <source>
        <dbReference type="ARBA" id="ARBA00022754"/>
    </source>
</evidence>
<dbReference type="InterPro" id="IPR039008">
    <property type="entry name" value="IF_rod_dom"/>
</dbReference>
<evidence type="ECO:0000259" key="5">
    <source>
        <dbReference type="PROSITE" id="PS51842"/>
    </source>
</evidence>
<accession>A0A9N7V607</accession>
<dbReference type="SMART" id="SM01391">
    <property type="entry name" value="Filament"/>
    <property type="match status" value="1"/>
</dbReference>